<keyword evidence="2" id="KW-1185">Reference proteome</keyword>
<evidence type="ECO:0000313" key="2">
    <source>
        <dbReference type="Proteomes" id="UP000003764"/>
    </source>
</evidence>
<organism evidence="1 2">
    <name type="scientific">Aerococcus viridans (strain ATCC 11563 / DSM 20340 / CCUG 4311 / JCM 20461 / NBRC 12219 / NCTC 8251 / M1)</name>
    <dbReference type="NCBI Taxonomy" id="655812"/>
    <lineage>
        <taxon>Bacteria</taxon>
        <taxon>Bacillati</taxon>
        <taxon>Bacillota</taxon>
        <taxon>Bacilli</taxon>
        <taxon>Lactobacillales</taxon>
        <taxon>Aerococcaceae</taxon>
        <taxon>Aerococcus</taxon>
    </lineage>
</organism>
<name>A0ABN0AAF4_AERVM</name>
<comment type="caution">
    <text evidence="1">The sequence shown here is derived from an EMBL/GenBank/DDBJ whole genome shotgun (WGS) entry which is preliminary data.</text>
</comment>
<evidence type="ECO:0000313" key="1">
    <source>
        <dbReference type="EMBL" id="EFG50308.1"/>
    </source>
</evidence>
<dbReference type="EMBL" id="ADNT01000031">
    <property type="protein sequence ID" value="EFG50308.1"/>
    <property type="molecule type" value="Genomic_DNA"/>
</dbReference>
<dbReference type="Proteomes" id="UP000003764">
    <property type="component" value="Unassembled WGS sequence"/>
</dbReference>
<accession>A0ABN0AAF4</accession>
<sequence>MVTLQENAVKFSNNLIVSHDGGRLSSDSGLVLIEQHLTHILPSFESELTCFFSFPHL</sequence>
<dbReference type="GeneID" id="43501957"/>
<dbReference type="RefSeq" id="WP_003141507.1">
    <property type="nucleotide sequence ID" value="NZ_ADNT01000031.1"/>
</dbReference>
<gene>
    <name evidence="1" type="ORF">HMPREF0061_0364</name>
</gene>
<protein>
    <recommendedName>
        <fullName evidence="3">Transposase DDE domain-containing protein</fullName>
    </recommendedName>
</protein>
<evidence type="ECO:0008006" key="3">
    <source>
        <dbReference type="Google" id="ProtNLM"/>
    </source>
</evidence>
<reference evidence="1 2" key="1">
    <citation type="submission" date="2010-04" db="EMBL/GenBank/DDBJ databases">
        <authorList>
            <person name="Muzny D."/>
            <person name="Qin X."/>
            <person name="Deng J."/>
            <person name="Jiang H."/>
            <person name="Liu Y."/>
            <person name="Qu J."/>
            <person name="Song X.-Z."/>
            <person name="Zhang L."/>
            <person name="Thornton R."/>
            <person name="Coyle M."/>
            <person name="Francisco L."/>
            <person name="Jackson L."/>
            <person name="Javaid M."/>
            <person name="Korchina V."/>
            <person name="Kovar C."/>
            <person name="Mata R."/>
            <person name="Mathew T."/>
            <person name="Ngo R."/>
            <person name="Nguyen L."/>
            <person name="Nguyen N."/>
            <person name="Okwuonu G."/>
            <person name="Ongeri F."/>
            <person name="Pham C."/>
            <person name="Simmons D."/>
            <person name="Wilczek-Boney K."/>
            <person name="Hale W."/>
            <person name="Jakkamsetti A."/>
            <person name="Pham P."/>
            <person name="Ruth R."/>
            <person name="San Lucas F."/>
            <person name="Warren J."/>
            <person name="Zhang J."/>
            <person name="Zhao Z."/>
            <person name="Zhou C."/>
            <person name="Zhu D."/>
            <person name="Lee S."/>
            <person name="Bess C."/>
            <person name="Blankenburg K."/>
            <person name="Forbes L."/>
            <person name="Fu Q."/>
            <person name="Gubbala S."/>
            <person name="Hirani K."/>
            <person name="Jayaseelan J.C."/>
            <person name="Lara F."/>
            <person name="Munidasa M."/>
            <person name="Palculict T."/>
            <person name="Patil S."/>
            <person name="Pu L.-L."/>
            <person name="Saada N."/>
            <person name="Tang L."/>
            <person name="Weissenberger G."/>
            <person name="Zhu Y."/>
            <person name="Hemphill L."/>
            <person name="Shang Y."/>
            <person name="Youmans B."/>
            <person name="Ayvaz T."/>
            <person name="Ross M."/>
            <person name="Santibanez J."/>
            <person name="Aqrawi P."/>
            <person name="Gross S."/>
            <person name="Joshi V."/>
            <person name="Fowler G."/>
            <person name="Nazareth L."/>
            <person name="Reid J."/>
            <person name="Worley K."/>
            <person name="Petrosino J."/>
            <person name="Highlander S."/>
            <person name="Gibbs R."/>
            <person name="Gibbs R."/>
        </authorList>
    </citation>
    <scope>NUCLEOTIDE SEQUENCE [LARGE SCALE GENOMIC DNA]</scope>
    <source>
        <strain evidence="1 2">ATCC 11563</strain>
    </source>
</reference>
<proteinExistence type="predicted"/>